<dbReference type="FunFam" id="3.20.20.70:FF:000156">
    <property type="entry name" value="Glutamate synthase domain protein"/>
    <property type="match status" value="1"/>
</dbReference>
<dbReference type="Proteomes" id="UP000489961">
    <property type="component" value="Unassembled WGS sequence"/>
</dbReference>
<protein>
    <submittedName>
        <fullName evidence="5">Glutamate synthase [NADPH] large chain</fullName>
        <ecNumber evidence="5">1.4.1.13</ecNumber>
    </submittedName>
</protein>
<evidence type="ECO:0000256" key="2">
    <source>
        <dbReference type="PIRNR" id="PIRNR006429"/>
    </source>
</evidence>
<evidence type="ECO:0000256" key="3">
    <source>
        <dbReference type="SAM" id="Phobius"/>
    </source>
</evidence>
<evidence type="ECO:0000313" key="5">
    <source>
        <dbReference type="EMBL" id="CAB1213140.1"/>
    </source>
</evidence>
<feature type="domain" description="Glutamate synthase" evidence="4">
    <location>
        <begin position="180"/>
        <end position="497"/>
    </location>
</feature>
<reference evidence="5 6" key="1">
    <citation type="submission" date="2020-02" db="EMBL/GenBank/DDBJ databases">
        <authorList>
            <person name="Chaudhuri R."/>
        </authorList>
    </citation>
    <scope>NUCLEOTIDE SEQUENCE [LARGE SCALE GENOMIC DNA]</scope>
    <source>
        <strain evidence="5">SFB21</strain>
    </source>
</reference>
<sequence>MPGPVQIVRHRLLNTFFSRYSVWFTFIFIALTISGFRIIYAPHYIYYFISDTLLNSLWLISGILTLVGLYDILQNKHSILKNYPIMGHFRFIFEDFRPEIRQYFIEADQDALPFSRMQRSLVYQRAKNENADKPFGSIINVYQQDYRFITHSITPCQPADPASFRIQIGNHQCLQPYSASIMNISALSFGSLSANAIRALNLGAKMGNFYHDTGEGSISPYHLENGGDIVWELGSGYFGCRTLDGKFDPEKFSQQARLPQIKMIEIKLSQGAKPGHGGILPKEKISEEVAQIRGVSREHDCVSPSKHSAFHTPIEMMQFIQQLRELSGGKPVGFKLCIGQPWQFMSIVKAMLHTQIVPDFIVVDGSEGGTGAAPIELIDHMGTPLREGLLFVHNTLVGAGLRNQIKIGASGKIITAFDISSTMAIGADWVNSARGFMFAVGCIQAQSCHTNQCPVGVATQNQERQKALHVPSKAVRVFNFHKNTMLALSEMIAAAGLKHPASIQAHHLAQRINDREIKNYEQLHFWLKEGELLHCEANYTENFYYKMWNLAHPEQF</sequence>
<dbReference type="PIRSF" id="PIRSF500060">
    <property type="entry name" value="UCP500060"/>
    <property type="match status" value="1"/>
</dbReference>
<dbReference type="Pfam" id="PF01645">
    <property type="entry name" value="Glu_synthase"/>
    <property type="match status" value="1"/>
</dbReference>
<keyword evidence="3" id="KW-0472">Membrane</keyword>
<accession>A0A811GHJ8</accession>
<dbReference type="SUPFAM" id="SSF51395">
    <property type="entry name" value="FMN-linked oxidoreductases"/>
    <property type="match status" value="1"/>
</dbReference>
<dbReference type="RefSeq" id="WP_174559147.1">
    <property type="nucleotide sequence ID" value="NZ_CADDTS010000023.1"/>
</dbReference>
<dbReference type="InterPro" id="IPR013785">
    <property type="entry name" value="Aldolase_TIM"/>
</dbReference>
<proteinExistence type="inferred from homology"/>
<dbReference type="CDD" id="cd02808">
    <property type="entry name" value="GltS_FMN"/>
    <property type="match status" value="1"/>
</dbReference>
<comment type="similarity">
    <text evidence="1 2">Belongs to the glutamate synthase family.</text>
</comment>
<evidence type="ECO:0000313" key="6">
    <source>
        <dbReference type="Proteomes" id="UP000489961"/>
    </source>
</evidence>
<dbReference type="GO" id="GO:0004355">
    <property type="term" value="F:glutamate synthase (NADPH) activity"/>
    <property type="evidence" value="ECO:0007669"/>
    <property type="project" value="UniProtKB-EC"/>
</dbReference>
<dbReference type="AlphaFoldDB" id="A0A811GHJ8"/>
<keyword evidence="5" id="KW-0560">Oxidoreductase</keyword>
<evidence type="ECO:0000256" key="1">
    <source>
        <dbReference type="ARBA" id="ARBA00009716"/>
    </source>
</evidence>
<feature type="transmembrane region" description="Helical" evidence="3">
    <location>
        <begin position="20"/>
        <end position="40"/>
    </location>
</feature>
<comment type="caution">
    <text evidence="5">The sequence shown here is derived from an EMBL/GenBank/DDBJ whole genome shotgun (WGS) entry which is preliminary data.</text>
</comment>
<dbReference type="InterPro" id="IPR027283">
    <property type="entry name" value="YerD"/>
</dbReference>
<dbReference type="PANTHER" id="PTHR43819">
    <property type="entry name" value="ARCHAEAL-TYPE GLUTAMATE SYNTHASE [NADPH]"/>
    <property type="match status" value="1"/>
</dbReference>
<dbReference type="InterPro" id="IPR002932">
    <property type="entry name" value="Glu_synthdom"/>
</dbReference>
<dbReference type="PIRSF" id="PIRSF006429">
    <property type="entry name" value="GOGAT_lg_2"/>
    <property type="match status" value="1"/>
</dbReference>
<gene>
    <name evidence="5" type="primary">gltA_2</name>
    <name evidence="5" type="ORF">SFB21_1212</name>
</gene>
<evidence type="ECO:0000259" key="4">
    <source>
        <dbReference type="Pfam" id="PF01645"/>
    </source>
</evidence>
<keyword evidence="3" id="KW-0812">Transmembrane</keyword>
<feature type="transmembrane region" description="Helical" evidence="3">
    <location>
        <begin position="52"/>
        <end position="73"/>
    </location>
</feature>
<dbReference type="InterPro" id="IPR024188">
    <property type="entry name" value="GltB"/>
</dbReference>
<dbReference type="Gene3D" id="3.20.20.70">
    <property type="entry name" value="Aldolase class I"/>
    <property type="match status" value="1"/>
</dbReference>
<dbReference type="EC" id="1.4.1.13" evidence="5"/>
<dbReference type="PANTHER" id="PTHR43819:SF1">
    <property type="entry name" value="ARCHAEAL-TYPE GLUTAMATE SYNTHASE [NADPH]"/>
    <property type="match status" value="1"/>
</dbReference>
<keyword evidence="3" id="KW-1133">Transmembrane helix</keyword>
<dbReference type="EMBL" id="CADDTS010000023">
    <property type="protein sequence ID" value="CAB1213140.1"/>
    <property type="molecule type" value="Genomic_DNA"/>
</dbReference>
<dbReference type="GO" id="GO:0006537">
    <property type="term" value="P:glutamate biosynthetic process"/>
    <property type="evidence" value="ECO:0007669"/>
    <property type="project" value="InterPro"/>
</dbReference>
<organism evidence="5 6">
    <name type="scientific">Acinetobacter bouvetii</name>
    <dbReference type="NCBI Taxonomy" id="202951"/>
    <lineage>
        <taxon>Bacteria</taxon>
        <taxon>Pseudomonadati</taxon>
        <taxon>Pseudomonadota</taxon>
        <taxon>Gammaproteobacteria</taxon>
        <taxon>Moraxellales</taxon>
        <taxon>Moraxellaceae</taxon>
        <taxon>Acinetobacter</taxon>
    </lineage>
</organism>
<name>A0A811GHJ8_9GAMM</name>